<name>A0A2A9HF55_TEPT2</name>
<keyword evidence="1" id="KW-1133">Transmembrane helix</keyword>
<dbReference type="AlphaFoldDB" id="A0A2A9HF55"/>
<evidence type="ECO:0000256" key="1">
    <source>
        <dbReference type="SAM" id="Phobius"/>
    </source>
</evidence>
<dbReference type="Pfam" id="PF14344">
    <property type="entry name" value="DUF4397"/>
    <property type="match status" value="1"/>
</dbReference>
<evidence type="ECO:0000313" key="5">
    <source>
        <dbReference type="Proteomes" id="UP000223071"/>
    </source>
</evidence>
<dbReference type="EMBL" id="PDJQ01000001">
    <property type="protein sequence ID" value="PFG73782.1"/>
    <property type="molecule type" value="Genomic_DNA"/>
</dbReference>
<feature type="signal peptide" evidence="2">
    <location>
        <begin position="1"/>
        <end position="30"/>
    </location>
</feature>
<feature type="chain" id="PRO_5013332737" evidence="2">
    <location>
        <begin position="31"/>
        <end position="284"/>
    </location>
</feature>
<evidence type="ECO:0000256" key="2">
    <source>
        <dbReference type="SAM" id="SignalP"/>
    </source>
</evidence>
<evidence type="ECO:0000259" key="3">
    <source>
        <dbReference type="Pfam" id="PF14344"/>
    </source>
</evidence>
<accession>A0A2A9HF55</accession>
<dbReference type="Proteomes" id="UP000223071">
    <property type="component" value="Unassembled WGS sequence"/>
</dbReference>
<proteinExistence type="predicted"/>
<protein>
    <submittedName>
        <fullName evidence="4">Uncharacterized protein DUF4397</fullName>
    </submittedName>
</protein>
<feature type="domain" description="DUF4397" evidence="3">
    <location>
        <begin position="42"/>
        <end position="160"/>
    </location>
</feature>
<keyword evidence="1" id="KW-0812">Transmembrane</keyword>
<feature type="transmembrane region" description="Helical" evidence="1">
    <location>
        <begin position="258"/>
        <end position="280"/>
    </location>
</feature>
<dbReference type="RefSeq" id="WP_098503219.1">
    <property type="nucleotide sequence ID" value="NZ_PDJQ01000001.1"/>
</dbReference>
<organism evidence="4 5">
    <name type="scientific">Tepidiforma thermophila (strain KCTC 52669 / CGMCC 1.13589 / G233)</name>
    <dbReference type="NCBI Taxonomy" id="2761530"/>
    <lineage>
        <taxon>Bacteria</taxon>
        <taxon>Bacillati</taxon>
        <taxon>Chloroflexota</taxon>
        <taxon>Tepidiformia</taxon>
        <taxon>Tepidiformales</taxon>
        <taxon>Tepidiformaceae</taxon>
        <taxon>Tepidiforma</taxon>
    </lineage>
</organism>
<gene>
    <name evidence="4" type="ORF">A9A59_0986</name>
</gene>
<reference evidence="4 5" key="1">
    <citation type="submission" date="2017-09" db="EMBL/GenBank/DDBJ databases">
        <title>Sequencing the genomes of two abundant thermophiles in Great Basin hot springs: Thermocrinis jamiesonii and novel Chloroflexi Thermoflexus hugenholtzii.</title>
        <authorList>
            <person name="Hedlund B."/>
        </authorList>
    </citation>
    <scope>NUCLEOTIDE SEQUENCE [LARGE SCALE GENOMIC DNA]</scope>
    <source>
        <strain evidence="4 5">G233</strain>
    </source>
</reference>
<comment type="caution">
    <text evidence="4">The sequence shown here is derived from an EMBL/GenBank/DDBJ whole genome shotgun (WGS) entry which is preliminary data.</text>
</comment>
<keyword evidence="5" id="KW-1185">Reference proteome</keyword>
<keyword evidence="1" id="KW-0472">Membrane</keyword>
<dbReference type="InterPro" id="IPR025510">
    <property type="entry name" value="DUF4397"/>
</dbReference>
<evidence type="ECO:0000313" key="4">
    <source>
        <dbReference type="EMBL" id="PFG73782.1"/>
    </source>
</evidence>
<keyword evidence="2" id="KW-0732">Signal</keyword>
<sequence length="284" mass="28461">MNLARAFMTRSKLLVAAALVAALAAGVVMAPQGADAQQATGRVRIMHASPDTPPVDIFVDGQKAVTALAFPNTTGYVALPAGGHDVKVFVSPSDGTGTPALQATLEVVAGKDVTVLATGRVGDGSLALTIFEDDNGTPSGNNAHIRLIHASPDAPPVNVAVAGTDTNVFTGVAFRNVSPYVPVPAGTYSLDVKVNATGETVLTIPNLKLDARTVYTAVAVGLAGNGTLRVVPLVDAPAPAAPAPPRTGDSMTAGSGTLAPWMLAAGLALAAASGGLAFAARRSR</sequence>